<dbReference type="EMBL" id="JNVM01000017">
    <property type="protein sequence ID" value="KEQ24247.1"/>
    <property type="molecule type" value="Genomic_DNA"/>
</dbReference>
<keyword evidence="3" id="KW-1185">Reference proteome</keyword>
<dbReference type="Proteomes" id="UP000028123">
    <property type="component" value="Unassembled WGS sequence"/>
</dbReference>
<dbReference type="RefSeq" id="WP_036686573.1">
    <property type="nucleotide sequence ID" value="NZ_JNVM01000017.1"/>
</dbReference>
<protein>
    <submittedName>
        <fullName evidence="2">Uncharacterized protein</fullName>
    </submittedName>
</protein>
<evidence type="ECO:0000313" key="2">
    <source>
        <dbReference type="EMBL" id="KEQ24247.1"/>
    </source>
</evidence>
<reference evidence="2 3" key="1">
    <citation type="submission" date="2014-06" db="EMBL/GenBank/DDBJ databases">
        <title>Draft genome sequence of Paenibacillus sp. MSt1.</title>
        <authorList>
            <person name="Aw Y.K."/>
            <person name="Ong K.S."/>
            <person name="Gan H.M."/>
            <person name="Lee S.M."/>
        </authorList>
    </citation>
    <scope>NUCLEOTIDE SEQUENCE [LARGE SCALE GENOMIC DNA]</scope>
    <source>
        <strain evidence="2 3">MSt1</strain>
    </source>
</reference>
<dbReference type="AlphaFoldDB" id="A0A081P0M4"/>
<organism evidence="2 3">
    <name type="scientific">Paenibacillus tyrfis</name>
    <dbReference type="NCBI Taxonomy" id="1501230"/>
    <lineage>
        <taxon>Bacteria</taxon>
        <taxon>Bacillati</taxon>
        <taxon>Bacillota</taxon>
        <taxon>Bacilli</taxon>
        <taxon>Bacillales</taxon>
        <taxon>Paenibacillaceae</taxon>
        <taxon>Paenibacillus</taxon>
    </lineage>
</organism>
<sequence>MKKKIILSSLVLCFALSTSAFAASKDTDTQKIKGFDFTGKLSTSNPVYSNAYAGASTTATLQCYEVKATVKVTNTDGTTNSRTATENNTFKAETGDQYANSYWTKGVHFDGSHEASDSKFGYYFGSTYNYY</sequence>
<comment type="caution">
    <text evidence="2">The sequence shown here is derived from an EMBL/GenBank/DDBJ whole genome shotgun (WGS) entry which is preliminary data.</text>
</comment>
<evidence type="ECO:0000256" key="1">
    <source>
        <dbReference type="SAM" id="SignalP"/>
    </source>
</evidence>
<evidence type="ECO:0000313" key="3">
    <source>
        <dbReference type="Proteomes" id="UP000028123"/>
    </source>
</evidence>
<feature type="chain" id="PRO_5001761182" evidence="1">
    <location>
        <begin position="23"/>
        <end position="131"/>
    </location>
</feature>
<feature type="signal peptide" evidence="1">
    <location>
        <begin position="1"/>
        <end position="22"/>
    </location>
</feature>
<accession>A0A081P0M4</accession>
<gene>
    <name evidence="2" type="ORF">ET33_11195</name>
</gene>
<keyword evidence="1" id="KW-0732">Signal</keyword>
<proteinExistence type="predicted"/>
<name>A0A081P0M4_9BACL</name>